<sequence length="28" mass="3328">MWERKLIEQSNTPVKAPTPLNVSEKMNW</sequence>
<name>A0A0E9VT35_ANGAN</name>
<proteinExistence type="predicted"/>
<protein>
    <submittedName>
        <fullName evidence="2">Uncharacterized protein</fullName>
    </submittedName>
</protein>
<dbReference type="EMBL" id="GBXM01028067">
    <property type="protein sequence ID" value="JAH80510.1"/>
    <property type="molecule type" value="Transcribed_RNA"/>
</dbReference>
<evidence type="ECO:0000313" key="2">
    <source>
        <dbReference type="EMBL" id="JAH80510.1"/>
    </source>
</evidence>
<reference evidence="2" key="1">
    <citation type="submission" date="2014-11" db="EMBL/GenBank/DDBJ databases">
        <authorList>
            <person name="Amaro Gonzalez C."/>
        </authorList>
    </citation>
    <scope>NUCLEOTIDE SEQUENCE</scope>
</reference>
<evidence type="ECO:0000256" key="1">
    <source>
        <dbReference type="SAM" id="MobiDB-lite"/>
    </source>
</evidence>
<feature type="region of interest" description="Disordered" evidence="1">
    <location>
        <begin position="1"/>
        <end position="28"/>
    </location>
</feature>
<reference evidence="2" key="2">
    <citation type="journal article" date="2015" name="Fish Shellfish Immunol.">
        <title>Early steps in the European eel (Anguilla anguilla)-Vibrio vulnificus interaction in the gills: Role of the RtxA13 toxin.</title>
        <authorList>
            <person name="Callol A."/>
            <person name="Pajuelo D."/>
            <person name="Ebbesson L."/>
            <person name="Teles M."/>
            <person name="MacKenzie S."/>
            <person name="Amaro C."/>
        </authorList>
    </citation>
    <scope>NUCLEOTIDE SEQUENCE</scope>
</reference>
<organism evidence="2">
    <name type="scientific">Anguilla anguilla</name>
    <name type="common">European freshwater eel</name>
    <name type="synonym">Muraena anguilla</name>
    <dbReference type="NCBI Taxonomy" id="7936"/>
    <lineage>
        <taxon>Eukaryota</taxon>
        <taxon>Metazoa</taxon>
        <taxon>Chordata</taxon>
        <taxon>Craniata</taxon>
        <taxon>Vertebrata</taxon>
        <taxon>Euteleostomi</taxon>
        <taxon>Actinopterygii</taxon>
        <taxon>Neopterygii</taxon>
        <taxon>Teleostei</taxon>
        <taxon>Anguilliformes</taxon>
        <taxon>Anguillidae</taxon>
        <taxon>Anguilla</taxon>
    </lineage>
</organism>
<dbReference type="AlphaFoldDB" id="A0A0E9VT35"/>
<accession>A0A0E9VT35</accession>